<keyword evidence="5" id="KW-0694">RNA-binding</keyword>
<dbReference type="HAMAP" id="MF_01328_B">
    <property type="entry name" value="Ribosomal_uL4_B"/>
    <property type="match status" value="1"/>
</dbReference>
<evidence type="ECO:0000256" key="6">
    <source>
        <dbReference type="SAM" id="MobiDB-lite"/>
    </source>
</evidence>
<name>A0A1G2HI50_9BACT</name>
<sequence>MNINIYNKEGKKTGTYDAPDNLFDLPFNNDLVYQVFNAKLSSARKNYAHTKTRGEVRGGGIKPWKQKGTGKARHGSIRSPIWVGGGTTFGPRKDRSYESKVNKKMNAKAIFTVFSNKARNKNIFVVESLSYDSPKTKQGYALLKNLKLDLKSILVFGVKKDDNFKFVFRNIPRVTPVFIEGLNIVDILQRENIVFSKTAIDELVKQYVTKIKNQNVKIKNINEKSNLKTNKLLVSPTK</sequence>
<evidence type="ECO:0000256" key="1">
    <source>
        <dbReference type="ARBA" id="ARBA00010528"/>
    </source>
</evidence>
<dbReference type="GO" id="GO:0019843">
    <property type="term" value="F:rRNA binding"/>
    <property type="evidence" value="ECO:0007669"/>
    <property type="project" value="UniProtKB-UniRule"/>
</dbReference>
<evidence type="ECO:0000313" key="7">
    <source>
        <dbReference type="EMBL" id="OGZ62165.1"/>
    </source>
</evidence>
<evidence type="ECO:0000256" key="4">
    <source>
        <dbReference type="ARBA" id="ARBA00035244"/>
    </source>
</evidence>
<dbReference type="Pfam" id="PF00573">
    <property type="entry name" value="Ribosomal_L4"/>
    <property type="match status" value="1"/>
</dbReference>
<reference evidence="7 8" key="1">
    <citation type="journal article" date="2016" name="Nat. Commun.">
        <title>Thousands of microbial genomes shed light on interconnected biogeochemical processes in an aquifer system.</title>
        <authorList>
            <person name="Anantharaman K."/>
            <person name="Brown C.T."/>
            <person name="Hug L.A."/>
            <person name="Sharon I."/>
            <person name="Castelle C.J."/>
            <person name="Probst A.J."/>
            <person name="Thomas B.C."/>
            <person name="Singh A."/>
            <person name="Wilkins M.J."/>
            <person name="Karaoz U."/>
            <person name="Brodie E.L."/>
            <person name="Williams K.H."/>
            <person name="Hubbard S.S."/>
            <person name="Banfield J.F."/>
        </authorList>
    </citation>
    <scope>NUCLEOTIDE SEQUENCE [LARGE SCALE GENOMIC DNA]</scope>
</reference>
<dbReference type="Gene3D" id="3.40.1370.10">
    <property type="match status" value="1"/>
</dbReference>
<keyword evidence="2 5" id="KW-0689">Ribosomal protein</keyword>
<comment type="subunit">
    <text evidence="5">Part of the 50S ribosomal subunit.</text>
</comment>
<keyword evidence="3 5" id="KW-0687">Ribonucleoprotein</keyword>
<evidence type="ECO:0000256" key="2">
    <source>
        <dbReference type="ARBA" id="ARBA00022980"/>
    </source>
</evidence>
<dbReference type="AlphaFoldDB" id="A0A1G2HI50"/>
<dbReference type="STRING" id="1802165.A3F94_01115"/>
<dbReference type="PANTHER" id="PTHR10746:SF6">
    <property type="entry name" value="LARGE RIBOSOMAL SUBUNIT PROTEIN UL4M"/>
    <property type="match status" value="1"/>
</dbReference>
<comment type="similarity">
    <text evidence="1 5">Belongs to the universal ribosomal protein uL4 family.</text>
</comment>
<dbReference type="EMBL" id="MHOK01000006">
    <property type="protein sequence ID" value="OGZ62165.1"/>
    <property type="molecule type" value="Genomic_DNA"/>
</dbReference>
<gene>
    <name evidence="5" type="primary">rplD</name>
    <name evidence="7" type="ORF">A3F94_01115</name>
</gene>
<dbReference type="InterPro" id="IPR002136">
    <property type="entry name" value="Ribosomal_uL4"/>
</dbReference>
<accession>A0A1G2HI50</accession>
<protein>
    <recommendedName>
        <fullName evidence="4 5">Large ribosomal subunit protein uL4</fullName>
    </recommendedName>
</protein>
<feature type="region of interest" description="Disordered" evidence="6">
    <location>
        <begin position="51"/>
        <end position="75"/>
    </location>
</feature>
<dbReference type="NCBIfam" id="TIGR03953">
    <property type="entry name" value="rplD_bact"/>
    <property type="match status" value="1"/>
</dbReference>
<dbReference type="Proteomes" id="UP000176770">
    <property type="component" value="Unassembled WGS sequence"/>
</dbReference>
<dbReference type="PANTHER" id="PTHR10746">
    <property type="entry name" value="50S RIBOSOMAL PROTEIN L4"/>
    <property type="match status" value="1"/>
</dbReference>
<evidence type="ECO:0000256" key="3">
    <source>
        <dbReference type="ARBA" id="ARBA00023274"/>
    </source>
</evidence>
<evidence type="ECO:0000256" key="5">
    <source>
        <dbReference type="HAMAP-Rule" id="MF_01328"/>
    </source>
</evidence>
<dbReference type="GO" id="GO:0003735">
    <property type="term" value="F:structural constituent of ribosome"/>
    <property type="evidence" value="ECO:0007669"/>
    <property type="project" value="InterPro"/>
</dbReference>
<organism evidence="7 8">
    <name type="scientific">Candidatus Spechtbacteria bacterium RIFCSPLOWO2_12_FULL_38_22</name>
    <dbReference type="NCBI Taxonomy" id="1802165"/>
    <lineage>
        <taxon>Bacteria</taxon>
        <taxon>Candidatus Spechtiibacteriota</taxon>
    </lineage>
</organism>
<proteinExistence type="inferred from homology"/>
<keyword evidence="5" id="KW-0699">rRNA-binding</keyword>
<comment type="function">
    <text evidence="5">One of the primary rRNA binding proteins, this protein initially binds near the 5'-end of the 23S rRNA. It is important during the early stages of 50S assembly. It makes multiple contacts with different domains of the 23S rRNA in the assembled 50S subunit and ribosome.</text>
</comment>
<dbReference type="SUPFAM" id="SSF52166">
    <property type="entry name" value="Ribosomal protein L4"/>
    <property type="match status" value="1"/>
</dbReference>
<dbReference type="InterPro" id="IPR023574">
    <property type="entry name" value="Ribosomal_uL4_dom_sf"/>
</dbReference>
<dbReference type="InterPro" id="IPR013005">
    <property type="entry name" value="Ribosomal_uL4-like"/>
</dbReference>
<dbReference type="GO" id="GO:0006412">
    <property type="term" value="P:translation"/>
    <property type="evidence" value="ECO:0007669"/>
    <property type="project" value="UniProtKB-UniRule"/>
</dbReference>
<comment type="function">
    <text evidence="5">Forms part of the polypeptide exit tunnel.</text>
</comment>
<dbReference type="GO" id="GO:0005840">
    <property type="term" value="C:ribosome"/>
    <property type="evidence" value="ECO:0007669"/>
    <property type="project" value="UniProtKB-KW"/>
</dbReference>
<dbReference type="GO" id="GO:1990904">
    <property type="term" value="C:ribonucleoprotein complex"/>
    <property type="evidence" value="ECO:0007669"/>
    <property type="project" value="UniProtKB-KW"/>
</dbReference>
<feature type="compositionally biased region" description="Basic residues" evidence="6">
    <location>
        <begin position="64"/>
        <end position="75"/>
    </location>
</feature>
<evidence type="ECO:0000313" key="8">
    <source>
        <dbReference type="Proteomes" id="UP000176770"/>
    </source>
</evidence>
<comment type="caution">
    <text evidence="7">The sequence shown here is derived from an EMBL/GenBank/DDBJ whole genome shotgun (WGS) entry which is preliminary data.</text>
</comment>